<sequence length="147" mass="16465">MDVVKPTSTIILNAHELVFSAKKNFKVFSYFPPSNGSAVVNVLGWKESPESEAIIINLERKLKEDEKIVIIITYSGKIGVNSETGFYKSVKDGDIVYATMFQTTGARSVFPCFDEPEYKAEFKIEIAKPKTWTALSNTMEENIKDLG</sequence>
<feature type="domain" description="Aminopeptidase N-like N-terminal" evidence="1">
    <location>
        <begin position="3"/>
        <end position="145"/>
    </location>
</feature>
<dbReference type="Pfam" id="PF17900">
    <property type="entry name" value="Peptidase_M1_N"/>
    <property type="match status" value="1"/>
</dbReference>
<dbReference type="GO" id="GO:0016020">
    <property type="term" value="C:membrane"/>
    <property type="evidence" value="ECO:0007669"/>
    <property type="project" value="TreeGrafter"/>
</dbReference>
<dbReference type="GO" id="GO:0005615">
    <property type="term" value="C:extracellular space"/>
    <property type="evidence" value="ECO:0007669"/>
    <property type="project" value="TreeGrafter"/>
</dbReference>
<reference evidence="3" key="1">
    <citation type="submission" date="2022-11" db="UniProtKB">
        <authorList>
            <consortium name="WormBaseParasite"/>
        </authorList>
    </citation>
    <scope>IDENTIFICATION</scope>
</reference>
<evidence type="ECO:0000313" key="3">
    <source>
        <dbReference type="WBParaSite" id="PSU_v2.g20013.t1"/>
    </source>
</evidence>
<dbReference type="PANTHER" id="PTHR11533">
    <property type="entry name" value="PROTEASE M1 ZINC METALLOPROTEASE"/>
    <property type="match status" value="1"/>
</dbReference>
<dbReference type="InterPro" id="IPR050344">
    <property type="entry name" value="Peptidase_M1_aminopeptidases"/>
</dbReference>
<dbReference type="Proteomes" id="UP000887577">
    <property type="component" value="Unplaced"/>
</dbReference>
<dbReference type="GO" id="GO:0005737">
    <property type="term" value="C:cytoplasm"/>
    <property type="evidence" value="ECO:0007669"/>
    <property type="project" value="TreeGrafter"/>
</dbReference>
<evidence type="ECO:0000313" key="2">
    <source>
        <dbReference type="Proteomes" id="UP000887577"/>
    </source>
</evidence>
<dbReference type="GO" id="GO:0042277">
    <property type="term" value="F:peptide binding"/>
    <property type="evidence" value="ECO:0007669"/>
    <property type="project" value="TreeGrafter"/>
</dbReference>
<organism evidence="2 3">
    <name type="scientific">Panagrolaimus superbus</name>
    <dbReference type="NCBI Taxonomy" id="310955"/>
    <lineage>
        <taxon>Eukaryota</taxon>
        <taxon>Metazoa</taxon>
        <taxon>Ecdysozoa</taxon>
        <taxon>Nematoda</taxon>
        <taxon>Chromadorea</taxon>
        <taxon>Rhabditida</taxon>
        <taxon>Tylenchina</taxon>
        <taxon>Panagrolaimomorpha</taxon>
        <taxon>Panagrolaimoidea</taxon>
        <taxon>Panagrolaimidae</taxon>
        <taxon>Panagrolaimus</taxon>
    </lineage>
</organism>
<protein>
    <submittedName>
        <fullName evidence="3">Aminopeptidase N-like N-terminal domain-containing protein</fullName>
    </submittedName>
</protein>
<keyword evidence="2" id="KW-1185">Reference proteome</keyword>
<dbReference type="GO" id="GO:0006508">
    <property type="term" value="P:proteolysis"/>
    <property type="evidence" value="ECO:0007669"/>
    <property type="project" value="TreeGrafter"/>
</dbReference>
<evidence type="ECO:0000259" key="1">
    <source>
        <dbReference type="Pfam" id="PF17900"/>
    </source>
</evidence>
<dbReference type="GO" id="GO:0043171">
    <property type="term" value="P:peptide catabolic process"/>
    <property type="evidence" value="ECO:0007669"/>
    <property type="project" value="TreeGrafter"/>
</dbReference>
<dbReference type="GO" id="GO:0008270">
    <property type="term" value="F:zinc ion binding"/>
    <property type="evidence" value="ECO:0007669"/>
    <property type="project" value="TreeGrafter"/>
</dbReference>
<dbReference type="SUPFAM" id="SSF63737">
    <property type="entry name" value="Leukotriene A4 hydrolase N-terminal domain"/>
    <property type="match status" value="1"/>
</dbReference>
<dbReference type="WBParaSite" id="PSU_v2.g20013.t1">
    <property type="protein sequence ID" value="PSU_v2.g20013.t1"/>
    <property type="gene ID" value="PSU_v2.g20013"/>
</dbReference>
<dbReference type="PANTHER" id="PTHR11533:SF294">
    <property type="entry name" value="THYROTROPIN-RELEASING HORMONE-DEGRADING ECTOENZYME"/>
    <property type="match status" value="1"/>
</dbReference>
<accession>A0A914YRK2</accession>
<dbReference type="AlphaFoldDB" id="A0A914YRK2"/>
<dbReference type="InterPro" id="IPR042097">
    <property type="entry name" value="Aminopeptidase_N-like_N_sf"/>
</dbReference>
<proteinExistence type="predicted"/>
<dbReference type="InterPro" id="IPR045357">
    <property type="entry name" value="Aminopeptidase_N-like_N"/>
</dbReference>
<name>A0A914YRK2_9BILA</name>
<dbReference type="Gene3D" id="2.60.40.1730">
    <property type="entry name" value="tricorn interacting facor f3 domain"/>
    <property type="match status" value="1"/>
</dbReference>
<dbReference type="GO" id="GO:0070006">
    <property type="term" value="F:metalloaminopeptidase activity"/>
    <property type="evidence" value="ECO:0007669"/>
    <property type="project" value="TreeGrafter"/>
</dbReference>